<keyword evidence="2" id="KW-1185">Reference proteome</keyword>
<evidence type="ECO:0000313" key="1">
    <source>
        <dbReference type="EMBL" id="KAK5615607.1"/>
    </source>
</evidence>
<dbReference type="EMBL" id="JAHHUM010000943">
    <property type="protein sequence ID" value="KAK5615607.1"/>
    <property type="molecule type" value="Genomic_DNA"/>
</dbReference>
<gene>
    <name evidence="1" type="ORF">CRENBAI_024843</name>
</gene>
<comment type="caution">
    <text evidence="1">The sequence shown here is derived from an EMBL/GenBank/DDBJ whole genome shotgun (WGS) entry which is preliminary data.</text>
</comment>
<feature type="non-terminal residue" evidence="1">
    <location>
        <position position="53"/>
    </location>
</feature>
<sequence>MEKSTFLDHGVWRSRELRLLPGTVRRGDGANYRNAASLCALPAAVKGEQTEIT</sequence>
<name>A0AAV9S329_9TELE</name>
<dbReference type="Proteomes" id="UP001311232">
    <property type="component" value="Unassembled WGS sequence"/>
</dbReference>
<proteinExistence type="predicted"/>
<organism evidence="1 2">
    <name type="scientific">Crenichthys baileyi</name>
    <name type="common">White River springfish</name>
    <dbReference type="NCBI Taxonomy" id="28760"/>
    <lineage>
        <taxon>Eukaryota</taxon>
        <taxon>Metazoa</taxon>
        <taxon>Chordata</taxon>
        <taxon>Craniata</taxon>
        <taxon>Vertebrata</taxon>
        <taxon>Euteleostomi</taxon>
        <taxon>Actinopterygii</taxon>
        <taxon>Neopterygii</taxon>
        <taxon>Teleostei</taxon>
        <taxon>Neoteleostei</taxon>
        <taxon>Acanthomorphata</taxon>
        <taxon>Ovalentaria</taxon>
        <taxon>Atherinomorphae</taxon>
        <taxon>Cyprinodontiformes</taxon>
        <taxon>Goodeidae</taxon>
        <taxon>Crenichthys</taxon>
    </lineage>
</organism>
<dbReference type="AlphaFoldDB" id="A0AAV9S329"/>
<accession>A0AAV9S329</accession>
<evidence type="ECO:0000313" key="2">
    <source>
        <dbReference type="Proteomes" id="UP001311232"/>
    </source>
</evidence>
<protein>
    <submittedName>
        <fullName evidence="1">Uncharacterized protein</fullName>
    </submittedName>
</protein>
<reference evidence="1 2" key="1">
    <citation type="submission" date="2021-06" db="EMBL/GenBank/DDBJ databases">
        <authorList>
            <person name="Palmer J.M."/>
        </authorList>
    </citation>
    <scope>NUCLEOTIDE SEQUENCE [LARGE SCALE GENOMIC DNA]</scope>
    <source>
        <strain evidence="1 2">MEX-2019</strain>
        <tissue evidence="1">Muscle</tissue>
    </source>
</reference>